<dbReference type="PROSITE" id="PS01186">
    <property type="entry name" value="EGF_2"/>
    <property type="match status" value="1"/>
</dbReference>
<evidence type="ECO:0000313" key="4">
    <source>
        <dbReference type="Proteomes" id="UP000015453"/>
    </source>
</evidence>
<comment type="caution">
    <text evidence="3">The sequence shown here is derived from an EMBL/GenBank/DDBJ whole genome shotgun (WGS) entry which is preliminary data.</text>
</comment>
<reference evidence="3 4" key="1">
    <citation type="journal article" date="2013" name="BMC Genomics">
        <title>The miniature genome of a carnivorous plant Genlisea aurea contains a low number of genes and short non-coding sequences.</title>
        <authorList>
            <person name="Leushkin E.V."/>
            <person name="Sutormin R.A."/>
            <person name="Nabieva E.R."/>
            <person name="Penin A.A."/>
            <person name="Kondrashov A.S."/>
            <person name="Logacheva M.D."/>
        </authorList>
    </citation>
    <scope>NUCLEOTIDE SEQUENCE [LARGE SCALE GENOMIC DNA]</scope>
</reference>
<protein>
    <recommendedName>
        <fullName evidence="2">EGF-like domain-containing protein</fullName>
    </recommendedName>
</protein>
<sequence>AFPYRNASWKTEIGRWLSDCDSQVKSVQIVETIWGRSCEDECSGHGTCNFEFGQCRCFNGYDGENCSEIVKFECNYPSTSEEPYGRWGYSICPAHCDLTRALCFCGQGTKYPKRALPE</sequence>
<keyword evidence="1" id="KW-1015">Disulfide bond</keyword>
<dbReference type="Pfam" id="PF23106">
    <property type="entry name" value="EGF_Teneurin"/>
    <property type="match status" value="1"/>
</dbReference>
<keyword evidence="1" id="KW-0245">EGF-like domain</keyword>
<accession>S8DYQ1</accession>
<feature type="non-terminal residue" evidence="3">
    <location>
        <position position="118"/>
    </location>
</feature>
<dbReference type="EMBL" id="AUSU01004394">
    <property type="protein sequence ID" value="EPS65162.1"/>
    <property type="molecule type" value="Genomic_DNA"/>
</dbReference>
<keyword evidence="4" id="KW-1185">Reference proteome</keyword>
<gene>
    <name evidence="3" type="ORF">M569_09618</name>
</gene>
<comment type="caution">
    <text evidence="1">Lacks conserved residue(s) required for the propagation of feature annotation.</text>
</comment>
<evidence type="ECO:0000313" key="3">
    <source>
        <dbReference type="EMBL" id="EPS65162.1"/>
    </source>
</evidence>
<name>S8DYQ1_9LAMI</name>
<dbReference type="InterPro" id="IPR000742">
    <property type="entry name" value="EGF"/>
</dbReference>
<feature type="domain" description="EGF-like" evidence="2">
    <location>
        <begin position="34"/>
        <end position="67"/>
    </location>
</feature>
<organism evidence="3 4">
    <name type="scientific">Genlisea aurea</name>
    <dbReference type="NCBI Taxonomy" id="192259"/>
    <lineage>
        <taxon>Eukaryota</taxon>
        <taxon>Viridiplantae</taxon>
        <taxon>Streptophyta</taxon>
        <taxon>Embryophyta</taxon>
        <taxon>Tracheophyta</taxon>
        <taxon>Spermatophyta</taxon>
        <taxon>Magnoliopsida</taxon>
        <taxon>eudicotyledons</taxon>
        <taxon>Gunneridae</taxon>
        <taxon>Pentapetalae</taxon>
        <taxon>asterids</taxon>
        <taxon>lamiids</taxon>
        <taxon>Lamiales</taxon>
        <taxon>Lentibulariaceae</taxon>
        <taxon>Genlisea</taxon>
    </lineage>
</organism>
<feature type="disulfide bond" evidence="1">
    <location>
        <begin position="38"/>
        <end position="48"/>
    </location>
</feature>
<evidence type="ECO:0000256" key="1">
    <source>
        <dbReference type="PROSITE-ProRule" id="PRU00076"/>
    </source>
</evidence>
<dbReference type="PROSITE" id="PS00022">
    <property type="entry name" value="EGF_1"/>
    <property type="match status" value="1"/>
</dbReference>
<evidence type="ECO:0000259" key="2">
    <source>
        <dbReference type="PROSITE" id="PS50026"/>
    </source>
</evidence>
<feature type="non-terminal residue" evidence="3">
    <location>
        <position position="1"/>
    </location>
</feature>
<proteinExistence type="predicted"/>
<dbReference type="AlphaFoldDB" id="S8DYQ1"/>
<feature type="disulfide bond" evidence="1">
    <location>
        <begin position="57"/>
        <end position="66"/>
    </location>
</feature>
<dbReference type="Gene3D" id="2.60.120.260">
    <property type="entry name" value="Galactose-binding domain-like"/>
    <property type="match status" value="1"/>
</dbReference>
<dbReference type="OrthoDB" id="1931149at2759"/>
<dbReference type="Proteomes" id="UP000015453">
    <property type="component" value="Unassembled WGS sequence"/>
</dbReference>
<dbReference type="PROSITE" id="PS50026">
    <property type="entry name" value="EGF_3"/>
    <property type="match status" value="1"/>
</dbReference>